<dbReference type="PANTHER" id="PTHR42877:SF7">
    <property type="entry name" value="FLAVIN-BINDING MONOOXYGENASE-RELATED"/>
    <property type="match status" value="1"/>
</dbReference>
<dbReference type="Gene3D" id="3.50.50.60">
    <property type="entry name" value="FAD/NAD(P)-binding domain"/>
    <property type="match status" value="2"/>
</dbReference>
<protein>
    <recommendedName>
        <fullName evidence="4">Sterigmatocystin biosynthesis monooxygenase stcW</fullName>
    </recommendedName>
</protein>
<dbReference type="STRING" id="2082308.A0A2K1QNY0"/>
<dbReference type="Proteomes" id="UP000243797">
    <property type="component" value="Unassembled WGS sequence"/>
</dbReference>
<keyword evidence="3" id="KW-1185">Reference proteome</keyword>
<dbReference type="InterPro" id="IPR036188">
    <property type="entry name" value="FAD/NAD-bd_sf"/>
</dbReference>
<proteinExistence type="inferred from homology"/>
<dbReference type="EMBL" id="NKHZ01000055">
    <property type="protein sequence ID" value="PNS16721.1"/>
    <property type="molecule type" value="Genomic_DNA"/>
</dbReference>
<comment type="similarity">
    <text evidence="1">Belongs to the FAD-binding monooxygenase family.</text>
</comment>
<reference evidence="2 3" key="1">
    <citation type="submission" date="2017-06" db="EMBL/GenBank/DDBJ databases">
        <title>Draft genome sequence of a variant of Elsinoe murrayae.</title>
        <authorList>
            <person name="Cheng Q."/>
        </authorList>
    </citation>
    <scope>NUCLEOTIDE SEQUENCE [LARGE SCALE GENOMIC DNA]</scope>
    <source>
        <strain evidence="2 3">CQ-2017a</strain>
    </source>
</reference>
<organism evidence="2 3">
    <name type="scientific">Sphaceloma murrayae</name>
    <dbReference type="NCBI Taxonomy" id="2082308"/>
    <lineage>
        <taxon>Eukaryota</taxon>
        <taxon>Fungi</taxon>
        <taxon>Dikarya</taxon>
        <taxon>Ascomycota</taxon>
        <taxon>Pezizomycotina</taxon>
        <taxon>Dothideomycetes</taxon>
        <taxon>Dothideomycetidae</taxon>
        <taxon>Myriangiales</taxon>
        <taxon>Elsinoaceae</taxon>
        <taxon>Sphaceloma</taxon>
    </lineage>
</organism>
<gene>
    <name evidence="2" type="ORF">CAC42_4685</name>
</gene>
<name>A0A2K1QNY0_9PEZI</name>
<dbReference type="PANTHER" id="PTHR42877">
    <property type="entry name" value="L-ORNITHINE N(5)-MONOOXYGENASE-RELATED"/>
    <property type="match status" value="1"/>
</dbReference>
<comment type="caution">
    <text evidence="2">The sequence shown here is derived from an EMBL/GenBank/DDBJ whole genome shotgun (WGS) entry which is preliminary data.</text>
</comment>
<evidence type="ECO:0000313" key="3">
    <source>
        <dbReference type="Proteomes" id="UP000243797"/>
    </source>
</evidence>
<evidence type="ECO:0008006" key="4">
    <source>
        <dbReference type="Google" id="ProtNLM"/>
    </source>
</evidence>
<sequence length="616" mass="69606">MSAVPNVPPPVYDAQDSTSNAIKKEMQNGHGLTNGNASAANGHGPSFKLRDTFAENFRPVKVIVIGAGYSGIYCGIRIPERLRNCELVIYDKNAGIGGTWYENRYPGCACDIPSHSYQYSFNPNPNWSALYAPAREIQQYLEDTARKYSVERFVKLQHEVLSCNFNQEEGKWHVRIRKPNGDEFEDTSDVLISARGGLNHIAWPQIDGLRSFKGEIMHSAAWNEDYDFTNKRIGIIGSGSSAIQIIPNLRKVDGTKLSCFIRGRTWISPPFGQAIQDELGMTSFTFSEEQKQRFRDDPDSYLEFRHKIEVDGNGIHALTIRGTEMQKGAQAHFEQSMKDRLSKRPDIFELMKPSFAPGCRRLTPGPGFLEALQEDNLDFVRDEIVRIEENGIVTKDGKLHEIDVLVCATGFHTSSAPPFPVTGLSSTSLSDHWSSRAETYLSLATNSFPNMFIMLGPNAAIGSGSLTMMIESVGDYIIKCVRKIQKENIRAMSVKRPRVKDFIAYCDAYFRNTVFADDCRSWYKTGDKVTGLWPGSTLHCIEALRSPRWEDWDYEYIKEEGEEVSPMAWLGNGWSWSQQEKGGGDMGWYLLPQYQNVPNSPLPEKNERLRLHPYSH</sequence>
<evidence type="ECO:0000256" key="1">
    <source>
        <dbReference type="ARBA" id="ARBA00010139"/>
    </source>
</evidence>
<dbReference type="AlphaFoldDB" id="A0A2K1QNY0"/>
<dbReference type="InParanoid" id="A0A2K1QNY0"/>
<dbReference type="InterPro" id="IPR051209">
    <property type="entry name" value="FAD-bind_Monooxygenase_sf"/>
</dbReference>
<accession>A0A2K1QNY0</accession>
<evidence type="ECO:0000313" key="2">
    <source>
        <dbReference type="EMBL" id="PNS16721.1"/>
    </source>
</evidence>
<dbReference type="OrthoDB" id="74360at2759"/>
<dbReference type="SUPFAM" id="SSF51905">
    <property type="entry name" value="FAD/NAD(P)-binding domain"/>
    <property type="match status" value="3"/>
</dbReference>
<dbReference type="Pfam" id="PF13450">
    <property type="entry name" value="NAD_binding_8"/>
    <property type="match status" value="1"/>
</dbReference>